<proteinExistence type="predicted"/>
<evidence type="ECO:0000313" key="1">
    <source>
        <dbReference type="Proteomes" id="UP000887576"/>
    </source>
</evidence>
<protein>
    <submittedName>
        <fullName evidence="2">ISXO2-like transposase domain-containing protein</fullName>
    </submittedName>
</protein>
<dbReference type="Proteomes" id="UP000887576">
    <property type="component" value="Unplaced"/>
</dbReference>
<evidence type="ECO:0000313" key="2">
    <source>
        <dbReference type="WBParaSite" id="JU765_v2.g5390.t1"/>
    </source>
</evidence>
<sequence length="162" mass="18352">MISRETNVSEKTLVDYKNFLREKCLVFCQKQSMIGGQNQIVQIDETYFGLTQGNKGSENKRTICVFGGVDENGRGFAEIVPEKSQKCIYPVITRKIHPESVIYHDAAKIYDALGTKLGFKHEKVNHSIGFKRTTETGENVNTNRVEGFWAIMKQPGTSQMVR</sequence>
<organism evidence="1 2">
    <name type="scientific">Panagrolaimus sp. JU765</name>
    <dbReference type="NCBI Taxonomy" id="591449"/>
    <lineage>
        <taxon>Eukaryota</taxon>
        <taxon>Metazoa</taxon>
        <taxon>Ecdysozoa</taxon>
        <taxon>Nematoda</taxon>
        <taxon>Chromadorea</taxon>
        <taxon>Rhabditida</taxon>
        <taxon>Tylenchina</taxon>
        <taxon>Panagrolaimomorpha</taxon>
        <taxon>Panagrolaimoidea</taxon>
        <taxon>Panagrolaimidae</taxon>
        <taxon>Panagrolaimus</taxon>
    </lineage>
</organism>
<name>A0AC34RCP7_9BILA</name>
<accession>A0AC34RCP7</accession>
<reference evidence="2" key="1">
    <citation type="submission" date="2022-11" db="UniProtKB">
        <authorList>
            <consortium name="WormBaseParasite"/>
        </authorList>
    </citation>
    <scope>IDENTIFICATION</scope>
</reference>
<dbReference type="WBParaSite" id="JU765_v2.g5390.t1">
    <property type="protein sequence ID" value="JU765_v2.g5390.t1"/>
    <property type="gene ID" value="JU765_v2.g5390"/>
</dbReference>